<name>A0A7W7T474_9PSEU</name>
<evidence type="ECO:0000313" key="3">
    <source>
        <dbReference type="Proteomes" id="UP000542674"/>
    </source>
</evidence>
<feature type="domain" description="AAA+ ATPase" evidence="1">
    <location>
        <begin position="29"/>
        <end position="209"/>
    </location>
</feature>
<dbReference type="Gene3D" id="3.40.50.300">
    <property type="entry name" value="P-loop containing nucleotide triphosphate hydrolases"/>
    <property type="match status" value="1"/>
</dbReference>
<dbReference type="SMART" id="SM00382">
    <property type="entry name" value="AAA"/>
    <property type="match status" value="1"/>
</dbReference>
<dbReference type="InterPro" id="IPR011704">
    <property type="entry name" value="ATPase_dyneun-rel_AAA"/>
</dbReference>
<dbReference type="Proteomes" id="UP000542674">
    <property type="component" value="Unassembled WGS sequence"/>
</dbReference>
<dbReference type="InterPro" id="IPR003593">
    <property type="entry name" value="AAA+_ATPase"/>
</dbReference>
<dbReference type="Pfam" id="PF07728">
    <property type="entry name" value="AAA_5"/>
    <property type="match status" value="1"/>
</dbReference>
<organism evidence="2 3">
    <name type="scientific">Saccharothrix violaceirubra</name>
    <dbReference type="NCBI Taxonomy" id="413306"/>
    <lineage>
        <taxon>Bacteria</taxon>
        <taxon>Bacillati</taxon>
        <taxon>Actinomycetota</taxon>
        <taxon>Actinomycetes</taxon>
        <taxon>Pseudonocardiales</taxon>
        <taxon>Pseudonocardiaceae</taxon>
        <taxon>Saccharothrix</taxon>
    </lineage>
</organism>
<sequence length="296" mass="32458">MPADRLSHVKDEYLPSEKLDLAVEVARAARRPLLLYGDPGSGKSSLARYVASRDSLRYYDHVVTSRTTARDLLWTFDSVRRLGEAQVSGADIEPARYVHPGALWWAFDRDSAASSANPHEPYAEWNSGRAKAGAVVLIDEVDKADPDVPNSLLVPLGDRRFDVSDLPVGNREIAEPDSCASLVVITSNEERDLPAAFVRRCVVYRVPPHDRQALRQIAAKRFPGSRFPLDHLTDALLSARNSAGDDRRRKPSTAEFLDAVRACVTLGITDTGHPGLGDVVSLAIRKDPGRENEDGG</sequence>
<dbReference type="GO" id="GO:0005524">
    <property type="term" value="F:ATP binding"/>
    <property type="evidence" value="ECO:0007669"/>
    <property type="project" value="InterPro"/>
</dbReference>
<proteinExistence type="predicted"/>
<keyword evidence="3" id="KW-1185">Reference proteome</keyword>
<evidence type="ECO:0000259" key="1">
    <source>
        <dbReference type="SMART" id="SM00382"/>
    </source>
</evidence>
<dbReference type="GO" id="GO:0016887">
    <property type="term" value="F:ATP hydrolysis activity"/>
    <property type="evidence" value="ECO:0007669"/>
    <property type="project" value="InterPro"/>
</dbReference>
<reference evidence="2 3" key="1">
    <citation type="submission" date="2020-08" db="EMBL/GenBank/DDBJ databases">
        <title>Sequencing the genomes of 1000 actinobacteria strains.</title>
        <authorList>
            <person name="Klenk H.-P."/>
        </authorList>
    </citation>
    <scope>NUCLEOTIDE SEQUENCE [LARGE SCALE GENOMIC DNA]</scope>
    <source>
        <strain evidence="2 3">DSM 45084</strain>
    </source>
</reference>
<dbReference type="EMBL" id="JACHJS010000001">
    <property type="protein sequence ID" value="MBB4966265.1"/>
    <property type="molecule type" value="Genomic_DNA"/>
</dbReference>
<dbReference type="SUPFAM" id="SSF52540">
    <property type="entry name" value="P-loop containing nucleoside triphosphate hydrolases"/>
    <property type="match status" value="1"/>
</dbReference>
<accession>A0A7W7T474</accession>
<gene>
    <name evidence="2" type="ORF">F4559_003624</name>
</gene>
<comment type="caution">
    <text evidence="2">The sequence shown here is derived from an EMBL/GenBank/DDBJ whole genome shotgun (WGS) entry which is preliminary data.</text>
</comment>
<dbReference type="CDD" id="cd00009">
    <property type="entry name" value="AAA"/>
    <property type="match status" value="1"/>
</dbReference>
<dbReference type="InterPro" id="IPR027417">
    <property type="entry name" value="P-loop_NTPase"/>
</dbReference>
<dbReference type="RefSeq" id="WP_184670153.1">
    <property type="nucleotide sequence ID" value="NZ_BAABAI010000026.1"/>
</dbReference>
<protein>
    <submittedName>
        <fullName evidence="2">MoxR-like ATPase</fullName>
    </submittedName>
</protein>
<evidence type="ECO:0000313" key="2">
    <source>
        <dbReference type="EMBL" id="MBB4966265.1"/>
    </source>
</evidence>
<dbReference type="AlphaFoldDB" id="A0A7W7T474"/>